<sequence length="269" mass="28963">MNRIGIYDSGLGGLTVLRALQKQLPQEPVLYFGDTARVPYGTRSAVELLTFGREILTWMGEQGVKMVLVACNTSSALALEQLQREFPWPILGLILPGARAAVQMGRRIGVLATPATVQSGAYPRAIREACPQAGVWQVPCPALVPLIEQGRSHTPEARPIIQNYLAPLLSVQVDTVIYGCTHYPLLDDLMADLLPPQVQRIDPATALVRAAAQELDVLGLKHHGTGGGVRFGVSGFPRNFSRLAQGWLGAIPPVEAVNLPMVQGLPVVD</sequence>
<dbReference type="GO" id="GO:0071555">
    <property type="term" value="P:cell wall organization"/>
    <property type="evidence" value="ECO:0007669"/>
    <property type="project" value="UniProtKB-KW"/>
</dbReference>
<gene>
    <name evidence="7 8" type="primary">murI</name>
    <name evidence="8" type="ORF">GlitD10_2127</name>
</gene>
<keyword evidence="6 7" id="KW-0961">Cell wall biogenesis/degradation</keyword>
<dbReference type="InterPro" id="IPR001920">
    <property type="entry name" value="Asp/Glu_race"/>
</dbReference>
<evidence type="ECO:0000313" key="9">
    <source>
        <dbReference type="Proteomes" id="UP000180235"/>
    </source>
</evidence>
<feature type="binding site" evidence="7">
    <location>
        <begin position="181"/>
        <end position="182"/>
    </location>
    <ligand>
        <name>substrate</name>
    </ligand>
</feature>
<comment type="catalytic activity">
    <reaction evidence="1 7">
        <text>L-glutamate = D-glutamate</text>
        <dbReference type="Rhea" id="RHEA:12813"/>
        <dbReference type="ChEBI" id="CHEBI:29985"/>
        <dbReference type="ChEBI" id="CHEBI:29986"/>
        <dbReference type="EC" id="5.1.1.3"/>
    </reaction>
</comment>
<evidence type="ECO:0000256" key="2">
    <source>
        <dbReference type="ARBA" id="ARBA00013090"/>
    </source>
</evidence>
<dbReference type="GO" id="GO:0008360">
    <property type="term" value="P:regulation of cell shape"/>
    <property type="evidence" value="ECO:0007669"/>
    <property type="project" value="UniProtKB-KW"/>
</dbReference>
<evidence type="ECO:0000256" key="6">
    <source>
        <dbReference type="ARBA" id="ARBA00023316"/>
    </source>
</evidence>
<dbReference type="AlphaFoldDB" id="A0A1J0AEW5"/>
<dbReference type="EMBL" id="CP017675">
    <property type="protein sequence ID" value="APB34456.1"/>
    <property type="molecule type" value="Genomic_DNA"/>
</dbReference>
<dbReference type="STRING" id="1188229.GlitD10_2127"/>
<dbReference type="Pfam" id="PF01177">
    <property type="entry name" value="Asp_Glu_race"/>
    <property type="match status" value="1"/>
</dbReference>
<comment type="function">
    <text evidence="7">Provides the (R)-glutamate required for cell wall biosynthesis.</text>
</comment>
<dbReference type="OrthoDB" id="9801055at2"/>
<comment type="similarity">
    <text evidence="7">Belongs to the aspartate/glutamate racemases family.</text>
</comment>
<evidence type="ECO:0000256" key="4">
    <source>
        <dbReference type="ARBA" id="ARBA00022984"/>
    </source>
</evidence>
<evidence type="ECO:0000256" key="7">
    <source>
        <dbReference type="HAMAP-Rule" id="MF_00258"/>
    </source>
</evidence>
<reference evidence="8 9" key="1">
    <citation type="submission" date="2016-10" db="EMBL/GenBank/DDBJ databases">
        <title>Description of Gloeomargarita lithophora gen. nov., sp. nov., a thylakoid-bearing basal-branching cyanobacterium with intracellular carbonates, and proposal for Gloeomargaritales ord. nov.</title>
        <authorList>
            <person name="Moreira D."/>
            <person name="Tavera R."/>
            <person name="Benzerara K."/>
            <person name="Skouri-Panet F."/>
            <person name="Couradeau E."/>
            <person name="Gerard E."/>
            <person name="Loussert C."/>
            <person name="Novelo E."/>
            <person name="Zivanovic Y."/>
            <person name="Lopez-Garcia P."/>
        </authorList>
    </citation>
    <scope>NUCLEOTIDE SEQUENCE [LARGE SCALE GENOMIC DNA]</scope>
    <source>
        <strain evidence="8 9">D10</strain>
    </source>
</reference>
<feature type="binding site" evidence="7">
    <location>
        <begin position="40"/>
        <end position="41"/>
    </location>
    <ligand>
        <name>substrate</name>
    </ligand>
</feature>
<dbReference type="GO" id="GO:0009252">
    <property type="term" value="P:peptidoglycan biosynthetic process"/>
    <property type="evidence" value="ECO:0007669"/>
    <property type="project" value="UniProtKB-UniRule"/>
</dbReference>
<feature type="binding site" evidence="7">
    <location>
        <begin position="72"/>
        <end position="73"/>
    </location>
    <ligand>
        <name>substrate</name>
    </ligand>
</feature>
<dbReference type="GO" id="GO:0008881">
    <property type="term" value="F:glutamate racemase activity"/>
    <property type="evidence" value="ECO:0007669"/>
    <property type="project" value="UniProtKB-UniRule"/>
</dbReference>
<feature type="active site" description="Proton donor/acceptor" evidence="7">
    <location>
        <position position="71"/>
    </location>
</feature>
<feature type="binding site" evidence="7">
    <location>
        <begin position="8"/>
        <end position="9"/>
    </location>
    <ligand>
        <name>substrate</name>
    </ligand>
</feature>
<dbReference type="NCBIfam" id="TIGR00067">
    <property type="entry name" value="glut_race"/>
    <property type="match status" value="1"/>
</dbReference>
<proteinExistence type="inferred from homology"/>
<dbReference type="Proteomes" id="UP000180235">
    <property type="component" value="Chromosome"/>
</dbReference>
<evidence type="ECO:0000256" key="3">
    <source>
        <dbReference type="ARBA" id="ARBA00022960"/>
    </source>
</evidence>
<dbReference type="UniPathway" id="UPA00219"/>
<organism evidence="8 9">
    <name type="scientific">Gloeomargarita lithophora Alchichica-D10</name>
    <dbReference type="NCBI Taxonomy" id="1188229"/>
    <lineage>
        <taxon>Bacteria</taxon>
        <taxon>Bacillati</taxon>
        <taxon>Cyanobacteriota</taxon>
        <taxon>Cyanophyceae</taxon>
        <taxon>Gloeomargaritales</taxon>
        <taxon>Gloeomargaritaceae</taxon>
        <taxon>Gloeomargarita</taxon>
    </lineage>
</organism>
<dbReference type="InterPro" id="IPR004391">
    <property type="entry name" value="Glu_race"/>
</dbReference>
<dbReference type="SUPFAM" id="SSF53681">
    <property type="entry name" value="Aspartate/glutamate racemase"/>
    <property type="match status" value="2"/>
</dbReference>
<dbReference type="EC" id="5.1.1.3" evidence="2 7"/>
<dbReference type="PANTHER" id="PTHR21198:SF2">
    <property type="entry name" value="GLUTAMATE RACEMASE"/>
    <property type="match status" value="1"/>
</dbReference>
<dbReference type="PROSITE" id="PS00924">
    <property type="entry name" value="ASP_GLU_RACEMASE_2"/>
    <property type="match status" value="1"/>
</dbReference>
<evidence type="ECO:0000256" key="1">
    <source>
        <dbReference type="ARBA" id="ARBA00001602"/>
    </source>
</evidence>
<feature type="active site" description="Proton donor/acceptor" evidence="7">
    <location>
        <position position="180"/>
    </location>
</feature>
<protein>
    <recommendedName>
        <fullName evidence="2 7">Glutamate racemase</fullName>
        <ecNumber evidence="2 7">5.1.1.3</ecNumber>
    </recommendedName>
</protein>
<accession>A0A1J0AEW5</accession>
<evidence type="ECO:0000256" key="5">
    <source>
        <dbReference type="ARBA" id="ARBA00023235"/>
    </source>
</evidence>
<dbReference type="PANTHER" id="PTHR21198">
    <property type="entry name" value="GLUTAMATE RACEMASE"/>
    <property type="match status" value="1"/>
</dbReference>
<dbReference type="InterPro" id="IPR015942">
    <property type="entry name" value="Asp/Glu/hydantoin_racemase"/>
</dbReference>
<evidence type="ECO:0000313" key="8">
    <source>
        <dbReference type="EMBL" id="APB34456.1"/>
    </source>
</evidence>
<keyword evidence="5 7" id="KW-0413">Isomerase</keyword>
<dbReference type="FunFam" id="3.40.50.1860:FF:000001">
    <property type="entry name" value="Glutamate racemase"/>
    <property type="match status" value="1"/>
</dbReference>
<comment type="pathway">
    <text evidence="7">Cell wall biogenesis; peptidoglycan biosynthesis.</text>
</comment>
<name>A0A1J0AEW5_9CYAN</name>
<dbReference type="KEGG" id="glt:GlitD10_2127"/>
<dbReference type="HAMAP" id="MF_00258">
    <property type="entry name" value="Glu_racemase"/>
    <property type="match status" value="1"/>
</dbReference>
<dbReference type="RefSeq" id="WP_071454894.1">
    <property type="nucleotide sequence ID" value="NZ_CP017675.1"/>
</dbReference>
<keyword evidence="4 7" id="KW-0573">Peptidoglycan synthesis</keyword>
<keyword evidence="3 7" id="KW-0133">Cell shape</keyword>
<dbReference type="InterPro" id="IPR033134">
    <property type="entry name" value="Asp/Glu_racemase_AS_2"/>
</dbReference>
<keyword evidence="9" id="KW-1185">Reference proteome</keyword>
<dbReference type="Gene3D" id="3.40.50.1860">
    <property type="match status" value="2"/>
</dbReference>